<comment type="caution">
    <text evidence="2">The sequence shown here is derived from an EMBL/GenBank/DDBJ whole genome shotgun (WGS) entry which is preliminary data.</text>
</comment>
<organism evidence="2 3">
    <name type="scientific">Anthostomella pinea</name>
    <dbReference type="NCBI Taxonomy" id="933095"/>
    <lineage>
        <taxon>Eukaryota</taxon>
        <taxon>Fungi</taxon>
        <taxon>Dikarya</taxon>
        <taxon>Ascomycota</taxon>
        <taxon>Pezizomycotina</taxon>
        <taxon>Sordariomycetes</taxon>
        <taxon>Xylariomycetidae</taxon>
        <taxon>Xylariales</taxon>
        <taxon>Xylariaceae</taxon>
        <taxon>Anthostomella</taxon>
    </lineage>
</organism>
<name>A0AAI8YP13_9PEZI</name>
<accession>A0AAI8YP13</accession>
<feature type="region of interest" description="Disordered" evidence="1">
    <location>
        <begin position="1"/>
        <end position="23"/>
    </location>
</feature>
<evidence type="ECO:0000256" key="1">
    <source>
        <dbReference type="SAM" id="MobiDB-lite"/>
    </source>
</evidence>
<gene>
    <name evidence="2" type="ORF">KHLLAP_LOCUS12397</name>
</gene>
<dbReference type="EMBL" id="CAUWAG010000018">
    <property type="protein sequence ID" value="CAJ2511929.1"/>
    <property type="molecule type" value="Genomic_DNA"/>
</dbReference>
<dbReference type="Proteomes" id="UP001295740">
    <property type="component" value="Unassembled WGS sequence"/>
</dbReference>
<proteinExistence type="predicted"/>
<feature type="compositionally biased region" description="Polar residues" evidence="1">
    <location>
        <begin position="145"/>
        <end position="154"/>
    </location>
</feature>
<protein>
    <submittedName>
        <fullName evidence="2">Uu.00g075540.m01.CDS01</fullName>
    </submittedName>
</protein>
<evidence type="ECO:0000313" key="2">
    <source>
        <dbReference type="EMBL" id="CAJ2511929.1"/>
    </source>
</evidence>
<dbReference type="AlphaFoldDB" id="A0AAI8YP13"/>
<keyword evidence="3" id="KW-1185">Reference proteome</keyword>
<reference evidence="2" key="1">
    <citation type="submission" date="2023-10" db="EMBL/GenBank/DDBJ databases">
        <authorList>
            <person name="Hackl T."/>
        </authorList>
    </citation>
    <scope>NUCLEOTIDE SEQUENCE</scope>
</reference>
<evidence type="ECO:0000313" key="3">
    <source>
        <dbReference type="Proteomes" id="UP001295740"/>
    </source>
</evidence>
<sequence>MDSKAPAGELELPPPPYTVRDDDATSYNVLQPVSLTSQLQHHRMSLPDRIRATQEAHTTQQSFDDLALLDHLVPGIETFLADLGRRHTAPSLATLTLVPEAAVPRDAVLSGFEEMRQRGEVCEVSRVAVYPNLTDGKDSKKRSSNAHGQASSGDQHWASGKEFSDWGRFGELSTATEDSTSNDGMFWWRDEDLAHRLASYMQPKIEKRVSTKHMSVVQNVVEQRLPAQKDKKGWAWGRRVSGSGKRGEDVLPAVKPVASEDQQQAPDRVQMSVIADKVAFRRENDFGIWESLGGWAIVVAVRVRT</sequence>
<feature type="compositionally biased region" description="Low complexity" evidence="1">
    <location>
        <begin position="1"/>
        <end position="11"/>
    </location>
</feature>
<feature type="region of interest" description="Disordered" evidence="1">
    <location>
        <begin position="133"/>
        <end position="159"/>
    </location>
</feature>